<dbReference type="EMBL" id="VNHT01000041">
    <property type="protein sequence ID" value="TYP83863.1"/>
    <property type="molecule type" value="Genomic_DNA"/>
</dbReference>
<evidence type="ECO:0000256" key="10">
    <source>
        <dbReference type="ARBA" id="ARBA00022827"/>
    </source>
</evidence>
<dbReference type="GO" id="GO:0009252">
    <property type="term" value="P:peptidoglycan biosynthetic process"/>
    <property type="evidence" value="ECO:0007669"/>
    <property type="project" value="UniProtKB-UniRule"/>
</dbReference>
<keyword evidence="7 19" id="KW-0963">Cytoplasm</keyword>
<dbReference type="SUPFAM" id="SSF56194">
    <property type="entry name" value="Uridine diphospho-N-Acetylenolpyruvylglucosamine reductase, MurB, C-terminal domain"/>
    <property type="match status" value="1"/>
</dbReference>
<keyword evidence="11 19" id="KW-0521">NADP</keyword>
<comment type="caution">
    <text evidence="21">The sequence shown here is derived from an EMBL/GenBank/DDBJ whole genome shotgun (WGS) entry which is preliminary data.</text>
</comment>
<dbReference type="GO" id="GO:0071555">
    <property type="term" value="P:cell wall organization"/>
    <property type="evidence" value="ECO:0007669"/>
    <property type="project" value="UniProtKB-KW"/>
</dbReference>
<keyword evidence="13 19" id="KW-0573">Peptidoglycan synthesis</keyword>
<dbReference type="Pfam" id="PF01565">
    <property type="entry name" value="FAD_binding_4"/>
    <property type="match status" value="1"/>
</dbReference>
<sequence length="347" mass="37823">MSTLISRHPKSSRAVSRPHVTVMSISEQDDFIGVIDTRLLRGELRMHEPMRKHVSWRAGGVADYFYLPADLQDLAFFLHHLPRTEPVHMIGLGSNLLVRDGGLRGVVVVLHARLNALLLIKQDEAGGLIYAEAGVPCAKLARFAALHHLAGAEFLAGIPGTIGGALAMNAGCYGAETWEIVEKVKTVDRVGKLHERNPEDYLVGYRHIALQQASDSIDNEEWFVGGWFKLHQGNHDDSRQKIKALLAARISSQPLSFPNAGSVFRNPTGDYAARLIEASGLKGYRVGGAVVSSKHANFIVNDEGATAADIEAIISMIRNTVKEKTGIDLIQEVRIIGDARDESNACA</sequence>
<evidence type="ECO:0000256" key="11">
    <source>
        <dbReference type="ARBA" id="ARBA00022857"/>
    </source>
</evidence>
<feature type="domain" description="FAD-binding PCMH-type" evidence="20">
    <location>
        <begin position="57"/>
        <end position="255"/>
    </location>
</feature>
<evidence type="ECO:0000256" key="18">
    <source>
        <dbReference type="ARBA" id="ARBA00048914"/>
    </source>
</evidence>
<evidence type="ECO:0000256" key="19">
    <source>
        <dbReference type="HAMAP-Rule" id="MF_00037"/>
    </source>
</evidence>
<comment type="catalytic activity">
    <reaction evidence="18 19">
        <text>UDP-N-acetyl-alpha-D-muramate + NADP(+) = UDP-N-acetyl-3-O-(1-carboxyvinyl)-alpha-D-glucosamine + NADPH + H(+)</text>
        <dbReference type="Rhea" id="RHEA:12248"/>
        <dbReference type="ChEBI" id="CHEBI:15378"/>
        <dbReference type="ChEBI" id="CHEBI:57783"/>
        <dbReference type="ChEBI" id="CHEBI:58349"/>
        <dbReference type="ChEBI" id="CHEBI:68483"/>
        <dbReference type="ChEBI" id="CHEBI:70757"/>
        <dbReference type="EC" id="1.3.1.98"/>
    </reaction>
</comment>
<evidence type="ECO:0000256" key="14">
    <source>
        <dbReference type="ARBA" id="ARBA00023002"/>
    </source>
</evidence>
<comment type="pathway">
    <text evidence="4 19">Cell wall biogenesis; peptidoglycan biosynthesis.</text>
</comment>
<dbReference type="GO" id="GO:0008360">
    <property type="term" value="P:regulation of cell shape"/>
    <property type="evidence" value="ECO:0007669"/>
    <property type="project" value="UniProtKB-KW"/>
</dbReference>
<dbReference type="EC" id="1.3.1.98" evidence="5 19"/>
<dbReference type="SUPFAM" id="SSF56176">
    <property type="entry name" value="FAD-binding/transporter-associated domain-like"/>
    <property type="match status" value="1"/>
</dbReference>
<dbReference type="Proteomes" id="UP000324176">
    <property type="component" value="Unassembled WGS sequence"/>
</dbReference>
<dbReference type="InterPro" id="IPR016169">
    <property type="entry name" value="FAD-bd_PCMH_sub2"/>
</dbReference>
<accession>A0A5D3YAI5</accession>
<dbReference type="GO" id="GO:0071949">
    <property type="term" value="F:FAD binding"/>
    <property type="evidence" value="ECO:0007669"/>
    <property type="project" value="InterPro"/>
</dbReference>
<feature type="active site" evidence="19">
    <location>
        <position position="332"/>
    </location>
</feature>
<evidence type="ECO:0000256" key="4">
    <source>
        <dbReference type="ARBA" id="ARBA00004752"/>
    </source>
</evidence>
<keyword evidence="16 19" id="KW-0961">Cell wall biogenesis/degradation</keyword>
<evidence type="ECO:0000259" key="20">
    <source>
        <dbReference type="PROSITE" id="PS51387"/>
    </source>
</evidence>
<dbReference type="Gene3D" id="3.30.465.10">
    <property type="match status" value="1"/>
</dbReference>
<dbReference type="GO" id="GO:0008762">
    <property type="term" value="F:UDP-N-acetylmuramate dehydrogenase activity"/>
    <property type="evidence" value="ECO:0007669"/>
    <property type="project" value="UniProtKB-UniRule"/>
</dbReference>
<evidence type="ECO:0000256" key="3">
    <source>
        <dbReference type="ARBA" id="ARBA00004496"/>
    </source>
</evidence>
<keyword evidence="14 19" id="KW-0560">Oxidoreductase</keyword>
<dbReference type="Gene3D" id="3.90.78.10">
    <property type="entry name" value="UDP-N-acetylenolpyruvoylglucosamine reductase, C-terminal domain"/>
    <property type="match status" value="1"/>
</dbReference>
<evidence type="ECO:0000256" key="7">
    <source>
        <dbReference type="ARBA" id="ARBA00022490"/>
    </source>
</evidence>
<comment type="similarity">
    <text evidence="19">Belongs to the MurB family.</text>
</comment>
<dbReference type="InterPro" id="IPR036318">
    <property type="entry name" value="FAD-bd_PCMH-like_sf"/>
</dbReference>
<dbReference type="NCBIfam" id="NF010480">
    <property type="entry name" value="PRK13905.1"/>
    <property type="match status" value="1"/>
</dbReference>
<reference evidence="21 22" key="1">
    <citation type="submission" date="2019-07" db="EMBL/GenBank/DDBJ databases">
        <title>Active sludge and wastewater microbial communities from Klosterneuburg, Austria.</title>
        <authorList>
            <person name="Wagner M."/>
        </authorList>
    </citation>
    <scope>NUCLEOTIDE SEQUENCE [LARGE SCALE GENOMIC DNA]</scope>
    <source>
        <strain evidence="21 22">Nm2</strain>
    </source>
</reference>
<keyword evidence="10 19" id="KW-0274">FAD</keyword>
<dbReference type="InterPro" id="IPR016166">
    <property type="entry name" value="FAD-bd_PCMH"/>
</dbReference>
<evidence type="ECO:0000313" key="22">
    <source>
        <dbReference type="Proteomes" id="UP000324176"/>
    </source>
</evidence>
<dbReference type="HAMAP" id="MF_00037">
    <property type="entry name" value="MurB"/>
    <property type="match status" value="1"/>
</dbReference>
<dbReference type="InterPro" id="IPR003170">
    <property type="entry name" value="MurB"/>
</dbReference>
<evidence type="ECO:0000313" key="21">
    <source>
        <dbReference type="EMBL" id="TYP83863.1"/>
    </source>
</evidence>
<organism evidence="21 22">
    <name type="scientific">Nitrosomonas communis</name>
    <dbReference type="NCBI Taxonomy" id="44574"/>
    <lineage>
        <taxon>Bacteria</taxon>
        <taxon>Pseudomonadati</taxon>
        <taxon>Pseudomonadota</taxon>
        <taxon>Betaproteobacteria</taxon>
        <taxon>Nitrosomonadales</taxon>
        <taxon>Nitrosomonadaceae</taxon>
        <taxon>Nitrosomonas</taxon>
    </lineage>
</organism>
<gene>
    <name evidence="19" type="primary">murB</name>
    <name evidence="21" type="ORF">BCL69_104118</name>
</gene>
<evidence type="ECO:0000256" key="17">
    <source>
        <dbReference type="ARBA" id="ARBA00031026"/>
    </source>
</evidence>
<evidence type="ECO:0000256" key="9">
    <source>
        <dbReference type="ARBA" id="ARBA00022630"/>
    </source>
</evidence>
<keyword evidence="8 19" id="KW-0132">Cell division</keyword>
<dbReference type="InterPro" id="IPR036635">
    <property type="entry name" value="MurB_C_sf"/>
</dbReference>
<evidence type="ECO:0000256" key="16">
    <source>
        <dbReference type="ARBA" id="ARBA00023316"/>
    </source>
</evidence>
<dbReference type="UniPathway" id="UPA00219"/>
<dbReference type="GO" id="GO:0051301">
    <property type="term" value="P:cell division"/>
    <property type="evidence" value="ECO:0007669"/>
    <property type="project" value="UniProtKB-KW"/>
</dbReference>
<feature type="active site" description="Proton donor" evidence="19">
    <location>
        <position position="262"/>
    </location>
</feature>
<dbReference type="Pfam" id="PF02873">
    <property type="entry name" value="MurB_C"/>
    <property type="match status" value="1"/>
</dbReference>
<protein>
    <recommendedName>
        <fullName evidence="6 19">UDP-N-acetylenolpyruvoylglucosamine reductase</fullName>
        <ecNumber evidence="5 19">1.3.1.98</ecNumber>
    </recommendedName>
    <alternativeName>
        <fullName evidence="17 19">UDP-N-acetylmuramate dehydrogenase</fullName>
    </alternativeName>
</protein>
<dbReference type="PANTHER" id="PTHR21071:SF4">
    <property type="entry name" value="UDP-N-ACETYLENOLPYRUVOYLGLUCOSAMINE REDUCTASE"/>
    <property type="match status" value="1"/>
</dbReference>
<evidence type="ECO:0000256" key="12">
    <source>
        <dbReference type="ARBA" id="ARBA00022960"/>
    </source>
</evidence>
<dbReference type="Gene3D" id="3.30.43.10">
    <property type="entry name" value="Uridine Diphospho-n-acetylenolpyruvylglucosamine Reductase, domain 2"/>
    <property type="match status" value="1"/>
</dbReference>
<evidence type="ECO:0000256" key="6">
    <source>
        <dbReference type="ARBA" id="ARBA00015188"/>
    </source>
</evidence>
<keyword evidence="12 19" id="KW-0133">Cell shape</keyword>
<comment type="cofactor">
    <cofactor evidence="1 19">
        <name>FAD</name>
        <dbReference type="ChEBI" id="CHEBI:57692"/>
    </cofactor>
</comment>
<dbReference type="AlphaFoldDB" id="A0A5D3YAI5"/>
<dbReference type="PANTHER" id="PTHR21071">
    <property type="entry name" value="UDP-N-ACETYLENOLPYRUVOYLGLUCOSAMINE REDUCTASE"/>
    <property type="match status" value="1"/>
</dbReference>
<feature type="active site" evidence="19">
    <location>
        <position position="206"/>
    </location>
</feature>
<comment type="function">
    <text evidence="2 19">Cell wall formation.</text>
</comment>
<dbReference type="InterPro" id="IPR016167">
    <property type="entry name" value="FAD-bd_PCMH_sub1"/>
</dbReference>
<dbReference type="GO" id="GO:0005829">
    <property type="term" value="C:cytosol"/>
    <property type="evidence" value="ECO:0007669"/>
    <property type="project" value="TreeGrafter"/>
</dbReference>
<evidence type="ECO:0000256" key="13">
    <source>
        <dbReference type="ARBA" id="ARBA00022984"/>
    </source>
</evidence>
<keyword evidence="15 19" id="KW-0131">Cell cycle</keyword>
<evidence type="ECO:0000256" key="2">
    <source>
        <dbReference type="ARBA" id="ARBA00003921"/>
    </source>
</evidence>
<evidence type="ECO:0000256" key="15">
    <source>
        <dbReference type="ARBA" id="ARBA00023306"/>
    </source>
</evidence>
<evidence type="ECO:0000256" key="1">
    <source>
        <dbReference type="ARBA" id="ARBA00001974"/>
    </source>
</evidence>
<dbReference type="InterPro" id="IPR006094">
    <property type="entry name" value="Oxid_FAD_bind_N"/>
</dbReference>
<evidence type="ECO:0000256" key="5">
    <source>
        <dbReference type="ARBA" id="ARBA00012518"/>
    </source>
</evidence>
<keyword evidence="9 19" id="KW-0285">Flavoprotein</keyword>
<comment type="subcellular location">
    <subcellularLocation>
        <location evidence="3 19">Cytoplasm</location>
    </subcellularLocation>
</comment>
<evidence type="ECO:0000256" key="8">
    <source>
        <dbReference type="ARBA" id="ARBA00022618"/>
    </source>
</evidence>
<dbReference type="InterPro" id="IPR011601">
    <property type="entry name" value="MurB_C"/>
</dbReference>
<dbReference type="PROSITE" id="PS51387">
    <property type="entry name" value="FAD_PCMH"/>
    <property type="match status" value="1"/>
</dbReference>
<name>A0A5D3YAI5_9PROT</name>
<proteinExistence type="inferred from homology"/>
<dbReference type="NCBIfam" id="TIGR00179">
    <property type="entry name" value="murB"/>
    <property type="match status" value="1"/>
</dbReference>